<protein>
    <submittedName>
        <fullName evidence="1">Protein disulfide-isomerase</fullName>
    </submittedName>
</protein>
<comment type="caution">
    <text evidence="1">The sequence shown here is derived from an EMBL/GenBank/DDBJ whole genome shotgun (WGS) entry which is preliminary data.</text>
</comment>
<gene>
    <name evidence="1" type="ORF">OWV82_008564</name>
</gene>
<dbReference type="Proteomes" id="UP001164539">
    <property type="component" value="Chromosome 4"/>
</dbReference>
<evidence type="ECO:0000313" key="1">
    <source>
        <dbReference type="EMBL" id="KAJ4720795.1"/>
    </source>
</evidence>
<reference evidence="1 2" key="1">
    <citation type="journal article" date="2023" name="Science">
        <title>Complex scaffold remodeling in plant triterpene biosynthesis.</title>
        <authorList>
            <person name="De La Pena R."/>
            <person name="Hodgson H."/>
            <person name="Liu J.C."/>
            <person name="Stephenson M.J."/>
            <person name="Martin A.C."/>
            <person name="Owen C."/>
            <person name="Harkess A."/>
            <person name="Leebens-Mack J."/>
            <person name="Jimenez L.E."/>
            <person name="Osbourn A."/>
            <person name="Sattely E.S."/>
        </authorList>
    </citation>
    <scope>NUCLEOTIDE SEQUENCE [LARGE SCALE GENOMIC DNA]</scope>
    <source>
        <strain evidence="2">cv. JPN11</strain>
        <tissue evidence="1">Leaf</tissue>
    </source>
</reference>
<keyword evidence="2" id="KW-1185">Reference proteome</keyword>
<dbReference type="EMBL" id="CM051397">
    <property type="protein sequence ID" value="KAJ4720795.1"/>
    <property type="molecule type" value="Genomic_DNA"/>
</dbReference>
<evidence type="ECO:0000313" key="2">
    <source>
        <dbReference type="Proteomes" id="UP001164539"/>
    </source>
</evidence>
<proteinExistence type="predicted"/>
<name>A0ACC1YDU9_MELAZ</name>
<accession>A0ACC1YDU9</accession>
<organism evidence="1 2">
    <name type="scientific">Melia azedarach</name>
    <name type="common">Chinaberry tree</name>
    <dbReference type="NCBI Taxonomy" id="155640"/>
    <lineage>
        <taxon>Eukaryota</taxon>
        <taxon>Viridiplantae</taxon>
        <taxon>Streptophyta</taxon>
        <taxon>Embryophyta</taxon>
        <taxon>Tracheophyta</taxon>
        <taxon>Spermatophyta</taxon>
        <taxon>Magnoliopsida</taxon>
        <taxon>eudicotyledons</taxon>
        <taxon>Gunneridae</taxon>
        <taxon>Pentapetalae</taxon>
        <taxon>rosids</taxon>
        <taxon>malvids</taxon>
        <taxon>Sapindales</taxon>
        <taxon>Meliaceae</taxon>
        <taxon>Melia</taxon>
    </lineage>
</organism>
<sequence>MDYAGGYALCASLFKEPPPMIAKRTVDLSRSYNDFNDQEINLTSPPVMGEKDVVTLSEENFSHIIAKNRHVMVAFYAPWCYWSEKLAPEYDAAATLLKDKVVLATVDAVKEIELAKKWRIQAYPTIYFFVDGVHVDTYYYARNRDAIVNWIKVKIAGAVYTVMTTEQAEHLSLAESTIVLGFLHSLKAPETEEIAAASKLHPDVTFYQTASADVAKMLQINPDIKRPALVLLEKETKRLCHFDGPFTKSAISDFVSGNKHPLVITFTRKNAPLIQNSPLKQLWLFSLMHDSEVKSIFQEAAEAFKGKLLFVYVQMDCQNDGRGISDYFGITGHEPRVIAVTDILNSNKYELNGELTISTIKSFALNFMEDNFIRYRLLVRQ</sequence>